<dbReference type="HAMAP" id="MF_01615">
    <property type="entry name" value="PdxT"/>
    <property type="match status" value="1"/>
</dbReference>
<reference evidence="13 14" key="1">
    <citation type="submission" date="2020-08" db="EMBL/GenBank/DDBJ databases">
        <title>Genomic Encyclopedia of Type Strains, Phase IV (KMG-IV): sequencing the most valuable type-strain genomes for metagenomic binning, comparative biology and taxonomic classification.</title>
        <authorList>
            <person name="Goeker M."/>
        </authorList>
    </citation>
    <scope>NUCLEOTIDE SEQUENCE [LARGE SCALE GENOMIC DNA]</scope>
    <source>
        <strain evidence="13 14">DSM 101791</strain>
    </source>
</reference>
<evidence type="ECO:0000256" key="9">
    <source>
        <dbReference type="ARBA" id="ARBA00064749"/>
    </source>
</evidence>
<dbReference type="GO" id="GO:0005829">
    <property type="term" value="C:cytosol"/>
    <property type="evidence" value="ECO:0007669"/>
    <property type="project" value="TreeGrafter"/>
</dbReference>
<feature type="active site" description="Charge relay system" evidence="10 11">
    <location>
        <position position="178"/>
    </location>
</feature>
<dbReference type="PANTHER" id="PTHR31559:SF0">
    <property type="entry name" value="PYRIDOXAL 5'-PHOSPHATE SYNTHASE SUBUNIT SNO1-RELATED"/>
    <property type="match status" value="1"/>
</dbReference>
<dbReference type="EMBL" id="JACHFN010000001">
    <property type="protein sequence ID" value="MBB5232920.1"/>
    <property type="molecule type" value="Genomic_DNA"/>
</dbReference>
<evidence type="ECO:0000256" key="12">
    <source>
        <dbReference type="PIRSR" id="PIRSR005639-2"/>
    </source>
</evidence>
<dbReference type="InterPro" id="IPR029062">
    <property type="entry name" value="Class_I_gatase-like"/>
</dbReference>
<evidence type="ECO:0000256" key="2">
    <source>
        <dbReference type="ARBA" id="ARBA00022801"/>
    </source>
</evidence>
<comment type="similarity">
    <text evidence="1 10">Belongs to the glutaminase PdxT/SNO family.</text>
</comment>
<comment type="pathway">
    <text evidence="10">Cofactor biosynthesis; pyridoxal 5'-phosphate biosynthesis.</text>
</comment>
<dbReference type="PROSITE" id="PS51273">
    <property type="entry name" value="GATASE_TYPE_1"/>
    <property type="match status" value="1"/>
</dbReference>
<dbReference type="PANTHER" id="PTHR31559">
    <property type="entry name" value="PYRIDOXAL 5'-PHOSPHATE SYNTHASE SUBUNIT SNO"/>
    <property type="match status" value="1"/>
</dbReference>
<dbReference type="GO" id="GO:0008614">
    <property type="term" value="P:pyridoxine metabolic process"/>
    <property type="evidence" value="ECO:0007669"/>
    <property type="project" value="TreeGrafter"/>
</dbReference>
<dbReference type="UniPathway" id="UPA00245"/>
<comment type="catalytic activity">
    <reaction evidence="6 10">
        <text>aldehydo-D-ribose 5-phosphate + D-glyceraldehyde 3-phosphate + L-glutamine = pyridoxal 5'-phosphate + L-glutamate + phosphate + 3 H2O + H(+)</text>
        <dbReference type="Rhea" id="RHEA:31507"/>
        <dbReference type="ChEBI" id="CHEBI:15377"/>
        <dbReference type="ChEBI" id="CHEBI:15378"/>
        <dbReference type="ChEBI" id="CHEBI:29985"/>
        <dbReference type="ChEBI" id="CHEBI:43474"/>
        <dbReference type="ChEBI" id="CHEBI:58273"/>
        <dbReference type="ChEBI" id="CHEBI:58359"/>
        <dbReference type="ChEBI" id="CHEBI:59776"/>
        <dbReference type="ChEBI" id="CHEBI:597326"/>
        <dbReference type="EC" id="4.3.3.6"/>
    </reaction>
</comment>
<evidence type="ECO:0000256" key="6">
    <source>
        <dbReference type="ARBA" id="ARBA00047992"/>
    </source>
</evidence>
<sequence>MAAPRIGVLALQGAFREHRQRLESLGAQVSEVRLPADLAGLHGLVLPGGESTTIARLMTDFGLWAPLRDFHAAGGALWGTCAGAILLARGVQGAPPQFGGQQRSLAVMDLTVRRNAFGRQVDSFAVPLDVHGLDAPFPAVFIRAPVIEEVGEDVEVLARHAGQIVLVRQGRLLASSFHPELTADARLHALFLGLAAPPVPA</sequence>
<evidence type="ECO:0000256" key="5">
    <source>
        <dbReference type="ARBA" id="ARBA00023239"/>
    </source>
</evidence>
<feature type="binding site" evidence="10 12">
    <location>
        <begin position="49"/>
        <end position="51"/>
    </location>
    <ligand>
        <name>L-glutamine</name>
        <dbReference type="ChEBI" id="CHEBI:58359"/>
    </ligand>
</feature>
<dbReference type="CDD" id="cd01749">
    <property type="entry name" value="GATase1_PB"/>
    <property type="match status" value="1"/>
</dbReference>
<dbReference type="NCBIfam" id="TIGR03800">
    <property type="entry name" value="PLP_synth_Pdx2"/>
    <property type="match status" value="1"/>
</dbReference>
<evidence type="ECO:0000256" key="4">
    <source>
        <dbReference type="ARBA" id="ARBA00022962"/>
    </source>
</evidence>
<comment type="function">
    <text evidence="8 10">Catalyzes the hydrolysis of glutamine to glutamate and ammonia as part of the biosynthesis of pyridoxal 5'-phosphate. The resulting ammonia molecule is channeled to the active site of PdxS.</text>
</comment>
<dbReference type="EC" id="4.3.3.6" evidence="10"/>
<dbReference type="PROSITE" id="PS01236">
    <property type="entry name" value="PDXT_SNO_1"/>
    <property type="match status" value="1"/>
</dbReference>
<gene>
    <name evidence="10" type="primary">pdxT</name>
    <name evidence="13" type="ORF">HNQ09_000337</name>
</gene>
<dbReference type="InterPro" id="IPR002161">
    <property type="entry name" value="PdxT/SNO"/>
</dbReference>
<name>A0A7W8GCB0_9DEIO</name>
<comment type="catalytic activity">
    <reaction evidence="7 10">
        <text>L-glutamine + H2O = L-glutamate + NH4(+)</text>
        <dbReference type="Rhea" id="RHEA:15889"/>
        <dbReference type="ChEBI" id="CHEBI:15377"/>
        <dbReference type="ChEBI" id="CHEBI:28938"/>
        <dbReference type="ChEBI" id="CHEBI:29985"/>
        <dbReference type="ChEBI" id="CHEBI:58359"/>
        <dbReference type="EC" id="3.5.1.2"/>
    </reaction>
</comment>
<keyword evidence="2 10" id="KW-0378">Hydrolase</keyword>
<dbReference type="AlphaFoldDB" id="A0A7W8GCB0"/>
<dbReference type="GO" id="GO:1903600">
    <property type="term" value="C:glutaminase complex"/>
    <property type="evidence" value="ECO:0007669"/>
    <property type="project" value="TreeGrafter"/>
</dbReference>
<accession>A0A7W8GCB0</accession>
<dbReference type="GO" id="GO:0006543">
    <property type="term" value="P:L-glutamine catabolic process"/>
    <property type="evidence" value="ECO:0007669"/>
    <property type="project" value="UniProtKB-UniRule"/>
</dbReference>
<dbReference type="EC" id="3.5.1.2" evidence="10"/>
<evidence type="ECO:0000313" key="14">
    <source>
        <dbReference type="Proteomes" id="UP000525389"/>
    </source>
</evidence>
<dbReference type="GO" id="GO:0036381">
    <property type="term" value="F:pyridoxal 5'-phosphate synthase (glutamine hydrolysing) activity"/>
    <property type="evidence" value="ECO:0007669"/>
    <property type="project" value="UniProtKB-UniRule"/>
</dbReference>
<evidence type="ECO:0000313" key="13">
    <source>
        <dbReference type="EMBL" id="MBB5232920.1"/>
    </source>
</evidence>
<keyword evidence="5 10" id="KW-0456">Lyase</keyword>
<dbReference type="SUPFAM" id="SSF52317">
    <property type="entry name" value="Class I glutamine amidotransferase-like"/>
    <property type="match status" value="1"/>
</dbReference>
<evidence type="ECO:0000256" key="11">
    <source>
        <dbReference type="PIRSR" id="PIRSR005639-1"/>
    </source>
</evidence>
<organism evidence="13 14">
    <name type="scientific">Deinococcus budaensis</name>
    <dbReference type="NCBI Taxonomy" id="1665626"/>
    <lineage>
        <taxon>Bacteria</taxon>
        <taxon>Thermotogati</taxon>
        <taxon>Deinococcota</taxon>
        <taxon>Deinococci</taxon>
        <taxon>Deinococcales</taxon>
        <taxon>Deinococcaceae</taxon>
        <taxon>Deinococcus</taxon>
    </lineage>
</organism>
<dbReference type="FunFam" id="3.40.50.880:FF:000010">
    <property type="entry name" value="uncharacterized protein LOC100176842 isoform X2"/>
    <property type="match status" value="1"/>
</dbReference>
<proteinExistence type="inferred from homology"/>
<keyword evidence="4 10" id="KW-0315">Glutamine amidotransferase</keyword>
<dbReference type="Gene3D" id="3.40.50.880">
    <property type="match status" value="1"/>
</dbReference>
<evidence type="ECO:0000256" key="7">
    <source>
        <dbReference type="ARBA" id="ARBA00049534"/>
    </source>
</evidence>
<dbReference type="RefSeq" id="WP_184024525.1">
    <property type="nucleotide sequence ID" value="NZ_JACHFN010000001.1"/>
</dbReference>
<comment type="caution">
    <text evidence="13">The sequence shown here is derived from an EMBL/GenBank/DDBJ whole genome shotgun (WGS) entry which is preliminary data.</text>
</comment>
<feature type="binding site" evidence="10 12">
    <location>
        <begin position="142"/>
        <end position="143"/>
    </location>
    <ligand>
        <name>L-glutamine</name>
        <dbReference type="ChEBI" id="CHEBI:58359"/>
    </ligand>
</feature>
<feature type="active site" description="Nucleophile" evidence="10 11">
    <location>
        <position position="81"/>
    </location>
</feature>
<dbReference type="GO" id="GO:0042823">
    <property type="term" value="P:pyridoxal phosphate biosynthetic process"/>
    <property type="evidence" value="ECO:0007669"/>
    <property type="project" value="UniProtKB-UniRule"/>
</dbReference>
<comment type="subunit">
    <text evidence="9 10">In the presence of PdxS, forms a dodecamer of heterodimers. Only shows activity in the heterodimer.</text>
</comment>
<protein>
    <recommendedName>
        <fullName evidence="10">Pyridoxal 5'-phosphate synthase subunit PdxT</fullName>
        <ecNumber evidence="10">4.3.3.6</ecNumber>
    </recommendedName>
    <alternativeName>
        <fullName evidence="10">Pdx2</fullName>
    </alternativeName>
    <alternativeName>
        <fullName evidence="10">Pyridoxal 5'-phosphate synthase glutaminase subunit</fullName>
        <ecNumber evidence="10">3.5.1.2</ecNumber>
    </alternativeName>
</protein>
<dbReference type="InterPro" id="IPR021196">
    <property type="entry name" value="PdxT/SNO_CS"/>
</dbReference>
<dbReference type="Proteomes" id="UP000525389">
    <property type="component" value="Unassembled WGS sequence"/>
</dbReference>
<evidence type="ECO:0000256" key="10">
    <source>
        <dbReference type="HAMAP-Rule" id="MF_01615"/>
    </source>
</evidence>
<evidence type="ECO:0000256" key="8">
    <source>
        <dbReference type="ARBA" id="ARBA00054599"/>
    </source>
</evidence>
<dbReference type="PIRSF" id="PIRSF005639">
    <property type="entry name" value="Glut_amidoT_SNO"/>
    <property type="match status" value="1"/>
</dbReference>
<feature type="active site" description="Charge relay system" evidence="10 11">
    <location>
        <position position="180"/>
    </location>
</feature>
<evidence type="ECO:0000256" key="3">
    <source>
        <dbReference type="ARBA" id="ARBA00022898"/>
    </source>
</evidence>
<dbReference type="Pfam" id="PF01174">
    <property type="entry name" value="SNO"/>
    <property type="match status" value="1"/>
</dbReference>
<dbReference type="GO" id="GO:0004359">
    <property type="term" value="F:glutaminase activity"/>
    <property type="evidence" value="ECO:0007669"/>
    <property type="project" value="UniProtKB-UniRule"/>
</dbReference>
<feature type="binding site" evidence="10 12">
    <location>
        <position position="114"/>
    </location>
    <ligand>
        <name>L-glutamine</name>
        <dbReference type="ChEBI" id="CHEBI:58359"/>
    </ligand>
</feature>
<dbReference type="PROSITE" id="PS51130">
    <property type="entry name" value="PDXT_SNO_2"/>
    <property type="match status" value="1"/>
</dbReference>
<keyword evidence="14" id="KW-1185">Reference proteome</keyword>
<keyword evidence="3 10" id="KW-0663">Pyridoxal phosphate</keyword>
<evidence type="ECO:0000256" key="1">
    <source>
        <dbReference type="ARBA" id="ARBA00008345"/>
    </source>
</evidence>